<accession>A0A239E1L2</accession>
<dbReference type="EMBL" id="FZON01000013">
    <property type="protein sequence ID" value="SNS38497.1"/>
    <property type="molecule type" value="Genomic_DNA"/>
</dbReference>
<dbReference type="GO" id="GO:0016757">
    <property type="term" value="F:glycosyltransferase activity"/>
    <property type="evidence" value="ECO:0007669"/>
    <property type="project" value="UniProtKB-KW"/>
</dbReference>
<dbReference type="SUPFAM" id="SSF53448">
    <property type="entry name" value="Nucleotide-diphospho-sugar transferases"/>
    <property type="match status" value="1"/>
</dbReference>
<dbReference type="CDD" id="cd04186">
    <property type="entry name" value="GT_2_like_c"/>
    <property type="match status" value="1"/>
</dbReference>
<dbReference type="AlphaFoldDB" id="A0A239E1L2"/>
<evidence type="ECO:0000256" key="1">
    <source>
        <dbReference type="ARBA" id="ARBA00006739"/>
    </source>
</evidence>
<sequence length="338" mass="37042">MARVLVVSLNYKTAEMTLRSMRAALRAMDGMDAELVVVDNASGDGSFERISQAVSSEDWAQGVPIRVVQSGVNGGFGAGNNVGMRAGMSDGSAPDYVYLLNSDAFPAPDAIWQLHDHLEGHPEAGFAGSYIHGEEGDAHVTAFRFPSIWSELEGAVRFGPVSRLLSGKSVPIGVPKATQRVDWLAGASIMMRHSVLEDIGLFDETFFLYFEETDLCLRAARAGYETHYVRDSEVAHIGSVSTGMKKWTRIPGFWLDSRWHYFSKNHGRGYAALATLMHGLGGAVWRLRVLVQGKTPSPPPHFLRDLLAHDLKALFRPLPGKHKAAPQRVRVAAELETE</sequence>
<gene>
    <name evidence="4" type="ORF">SAMN04488078_101311</name>
</gene>
<dbReference type="PANTHER" id="PTHR43179">
    <property type="entry name" value="RHAMNOSYLTRANSFERASE WBBL"/>
    <property type="match status" value="1"/>
</dbReference>
<evidence type="ECO:0000313" key="4">
    <source>
        <dbReference type="EMBL" id="SNS38497.1"/>
    </source>
</evidence>
<proteinExistence type="inferred from homology"/>
<evidence type="ECO:0000256" key="2">
    <source>
        <dbReference type="ARBA" id="ARBA00022676"/>
    </source>
</evidence>
<dbReference type="Proteomes" id="UP000198440">
    <property type="component" value="Unassembled WGS sequence"/>
</dbReference>
<dbReference type="PANTHER" id="PTHR43179:SF12">
    <property type="entry name" value="GALACTOFURANOSYLTRANSFERASE GLFT2"/>
    <property type="match status" value="1"/>
</dbReference>
<dbReference type="Gene3D" id="3.90.550.10">
    <property type="entry name" value="Spore Coat Polysaccharide Biosynthesis Protein SpsA, Chain A"/>
    <property type="match status" value="1"/>
</dbReference>
<evidence type="ECO:0008006" key="6">
    <source>
        <dbReference type="Google" id="ProtNLM"/>
    </source>
</evidence>
<comment type="similarity">
    <text evidence="1">Belongs to the glycosyltransferase 2 family.</text>
</comment>
<keyword evidence="3" id="KW-0808">Transferase</keyword>
<evidence type="ECO:0000313" key="5">
    <source>
        <dbReference type="Proteomes" id="UP000198440"/>
    </source>
</evidence>
<dbReference type="InterPro" id="IPR029044">
    <property type="entry name" value="Nucleotide-diphossugar_trans"/>
</dbReference>
<dbReference type="Pfam" id="PF13641">
    <property type="entry name" value="Glyco_tranf_2_3"/>
    <property type="match status" value="1"/>
</dbReference>
<dbReference type="OrthoDB" id="9771846at2"/>
<protein>
    <recommendedName>
        <fullName evidence="6">N-acetylglucosaminyl-diphospho-decaprenol L-rhamnosyltransferase</fullName>
    </recommendedName>
</protein>
<evidence type="ECO:0000256" key="3">
    <source>
        <dbReference type="ARBA" id="ARBA00022679"/>
    </source>
</evidence>
<keyword evidence="2" id="KW-0328">Glycosyltransferase</keyword>
<dbReference type="RefSeq" id="WP_089277516.1">
    <property type="nucleotide sequence ID" value="NZ_FZON01000013.1"/>
</dbReference>
<organism evidence="4 5">
    <name type="scientific">Antarctobacter heliothermus</name>
    <dbReference type="NCBI Taxonomy" id="74033"/>
    <lineage>
        <taxon>Bacteria</taxon>
        <taxon>Pseudomonadati</taxon>
        <taxon>Pseudomonadota</taxon>
        <taxon>Alphaproteobacteria</taxon>
        <taxon>Rhodobacterales</taxon>
        <taxon>Roseobacteraceae</taxon>
        <taxon>Antarctobacter</taxon>
    </lineage>
</organism>
<reference evidence="4 5" key="1">
    <citation type="submission" date="2017-06" db="EMBL/GenBank/DDBJ databases">
        <authorList>
            <person name="Kim H.J."/>
            <person name="Triplett B.A."/>
        </authorList>
    </citation>
    <scope>NUCLEOTIDE SEQUENCE [LARGE SCALE GENOMIC DNA]</scope>
    <source>
        <strain evidence="4 5">DSM 11445</strain>
    </source>
</reference>
<name>A0A239E1L2_9RHOB</name>